<keyword evidence="2" id="KW-1185">Reference proteome</keyword>
<evidence type="ECO:0000313" key="2">
    <source>
        <dbReference type="Proteomes" id="UP000694410"/>
    </source>
</evidence>
<evidence type="ECO:0000313" key="1">
    <source>
        <dbReference type="Ensembl" id="ENSCCEP00000003791.1"/>
    </source>
</evidence>
<reference evidence="1" key="2">
    <citation type="submission" date="2025-09" db="UniProtKB">
        <authorList>
            <consortium name="Ensembl"/>
        </authorList>
    </citation>
    <scope>IDENTIFICATION</scope>
</reference>
<sequence>MVFAKRLHVVGDESRKKYLQSTDEAERTQYKEDWTQMKVKMGTALGEDVPSLQGFFVATDAVEKATELLKKLLPEMVRFEASLEELELSKDGGS</sequence>
<dbReference type="Ensembl" id="ENSCCET00000006325.1">
    <property type="protein sequence ID" value="ENSCCEP00000003791.1"/>
    <property type="gene ID" value="ENSCCEG00000004241.1"/>
</dbReference>
<name>A0A8C0U3N9_CYACU</name>
<organism evidence="1 2">
    <name type="scientific">Cyanistes caeruleus</name>
    <name type="common">Eurasian blue tit</name>
    <name type="synonym">Parus caeruleus</name>
    <dbReference type="NCBI Taxonomy" id="156563"/>
    <lineage>
        <taxon>Eukaryota</taxon>
        <taxon>Metazoa</taxon>
        <taxon>Chordata</taxon>
        <taxon>Craniata</taxon>
        <taxon>Vertebrata</taxon>
        <taxon>Euteleostomi</taxon>
        <taxon>Archelosauria</taxon>
        <taxon>Archosauria</taxon>
        <taxon>Dinosauria</taxon>
        <taxon>Saurischia</taxon>
        <taxon>Theropoda</taxon>
        <taxon>Coelurosauria</taxon>
        <taxon>Aves</taxon>
        <taxon>Neognathae</taxon>
        <taxon>Neoaves</taxon>
        <taxon>Telluraves</taxon>
        <taxon>Australaves</taxon>
        <taxon>Passeriformes</taxon>
        <taxon>Paridae</taxon>
        <taxon>Cyanistes</taxon>
    </lineage>
</organism>
<dbReference type="Gene3D" id="3.40.50.11350">
    <property type="match status" value="2"/>
</dbReference>
<dbReference type="Proteomes" id="UP000694410">
    <property type="component" value="Unplaced"/>
</dbReference>
<proteinExistence type="predicted"/>
<accession>A0A8C0U3N9</accession>
<reference evidence="1" key="1">
    <citation type="submission" date="2025-08" db="UniProtKB">
        <authorList>
            <consortium name="Ensembl"/>
        </authorList>
    </citation>
    <scope>IDENTIFICATION</scope>
</reference>
<dbReference type="AlphaFoldDB" id="A0A8C0U3N9"/>
<protein>
    <submittedName>
        <fullName evidence="1">Uncharacterized protein</fullName>
    </submittedName>
</protein>